<evidence type="ECO:0000313" key="5">
    <source>
        <dbReference type="EMBL" id="OGL41358.1"/>
    </source>
</evidence>
<feature type="domain" description="4Fe-4S ferredoxin-type" evidence="4">
    <location>
        <begin position="51"/>
        <end position="79"/>
    </location>
</feature>
<reference evidence="5 6" key="1">
    <citation type="journal article" date="2016" name="Nat. Commun.">
        <title>Thousands of microbial genomes shed light on interconnected biogeochemical processes in an aquifer system.</title>
        <authorList>
            <person name="Anantharaman K."/>
            <person name="Brown C.T."/>
            <person name="Hug L.A."/>
            <person name="Sharon I."/>
            <person name="Castelle C.J."/>
            <person name="Probst A.J."/>
            <person name="Thomas B.C."/>
            <person name="Singh A."/>
            <person name="Wilkins M.J."/>
            <person name="Karaoz U."/>
            <person name="Brodie E.L."/>
            <person name="Williams K.H."/>
            <person name="Hubbard S.S."/>
            <person name="Banfield J.F."/>
        </authorList>
    </citation>
    <scope>NUCLEOTIDE SEQUENCE [LARGE SCALE GENOMIC DNA]</scope>
</reference>
<evidence type="ECO:0000313" key="6">
    <source>
        <dbReference type="Proteomes" id="UP000178526"/>
    </source>
</evidence>
<protein>
    <recommendedName>
        <fullName evidence="4">4Fe-4S ferredoxin-type domain-containing protein</fullName>
    </recommendedName>
</protein>
<dbReference type="PROSITE" id="PS51379">
    <property type="entry name" value="4FE4S_FER_2"/>
    <property type="match status" value="2"/>
</dbReference>
<dbReference type="InterPro" id="IPR017900">
    <property type="entry name" value="4Fe4S_Fe_S_CS"/>
</dbReference>
<proteinExistence type="predicted"/>
<dbReference type="GO" id="GO:0051536">
    <property type="term" value="F:iron-sulfur cluster binding"/>
    <property type="evidence" value="ECO:0007669"/>
    <property type="project" value="UniProtKB-KW"/>
</dbReference>
<keyword evidence="2" id="KW-0408">Iron</keyword>
<dbReference type="EMBL" id="MGDB01000072">
    <property type="protein sequence ID" value="OGL41358.1"/>
    <property type="molecule type" value="Genomic_DNA"/>
</dbReference>
<evidence type="ECO:0000256" key="2">
    <source>
        <dbReference type="ARBA" id="ARBA00023004"/>
    </source>
</evidence>
<dbReference type="SUPFAM" id="SSF54862">
    <property type="entry name" value="4Fe-4S ferredoxins"/>
    <property type="match status" value="1"/>
</dbReference>
<evidence type="ECO:0000259" key="4">
    <source>
        <dbReference type="PROSITE" id="PS51379"/>
    </source>
</evidence>
<organism evidence="5 6">
    <name type="scientific">Candidatus Schekmanbacteria bacterium GWA2_38_11</name>
    <dbReference type="NCBI Taxonomy" id="1817876"/>
    <lineage>
        <taxon>Bacteria</taxon>
        <taxon>Candidatus Schekmaniibacteriota</taxon>
    </lineage>
</organism>
<evidence type="ECO:0000256" key="3">
    <source>
        <dbReference type="ARBA" id="ARBA00023014"/>
    </source>
</evidence>
<dbReference type="PROSITE" id="PS00198">
    <property type="entry name" value="4FE4S_FER_1"/>
    <property type="match status" value="1"/>
</dbReference>
<dbReference type="Gene3D" id="3.30.70.20">
    <property type="match status" value="1"/>
</dbReference>
<name>A0A1F7RJK8_9BACT</name>
<dbReference type="AlphaFoldDB" id="A0A1F7RJK8"/>
<sequence length="94" mass="10884">MILMEITIDHEKCKVPAKCRKCLEVCPQAVFKMHLAKIEKYTEAEDKDWHLEPWYWPSCSGCMECVKKCPLNAIKVKARKIEGIQRLIGTGKYA</sequence>
<keyword evidence="1" id="KW-0479">Metal-binding</keyword>
<keyword evidence="3" id="KW-0411">Iron-sulfur</keyword>
<comment type="caution">
    <text evidence="5">The sequence shown here is derived from an EMBL/GenBank/DDBJ whole genome shotgun (WGS) entry which is preliminary data.</text>
</comment>
<dbReference type="InterPro" id="IPR017896">
    <property type="entry name" value="4Fe4S_Fe-S-bd"/>
</dbReference>
<dbReference type="Proteomes" id="UP000178526">
    <property type="component" value="Unassembled WGS sequence"/>
</dbReference>
<evidence type="ECO:0000256" key="1">
    <source>
        <dbReference type="ARBA" id="ARBA00022723"/>
    </source>
</evidence>
<dbReference type="GO" id="GO:0046872">
    <property type="term" value="F:metal ion binding"/>
    <property type="evidence" value="ECO:0007669"/>
    <property type="project" value="UniProtKB-KW"/>
</dbReference>
<dbReference type="Pfam" id="PF13187">
    <property type="entry name" value="Fer4_9"/>
    <property type="match status" value="1"/>
</dbReference>
<feature type="domain" description="4Fe-4S ferredoxin-type" evidence="4">
    <location>
        <begin position="4"/>
        <end position="36"/>
    </location>
</feature>
<accession>A0A1F7RJK8</accession>
<gene>
    <name evidence="5" type="ORF">A2042_05565</name>
</gene>